<dbReference type="InterPro" id="IPR000276">
    <property type="entry name" value="GPCR_Rhodpsn"/>
</dbReference>
<evidence type="ECO:0000256" key="6">
    <source>
        <dbReference type="ARBA" id="ARBA00023136"/>
    </source>
</evidence>
<feature type="transmembrane region" description="Helical" evidence="10">
    <location>
        <begin position="35"/>
        <end position="60"/>
    </location>
</feature>
<name>A0A7E4VIP0_PANRE</name>
<feature type="transmembrane region" description="Helical" evidence="10">
    <location>
        <begin position="108"/>
        <end position="129"/>
    </location>
</feature>
<dbReference type="PROSITE" id="PS00237">
    <property type="entry name" value="G_PROTEIN_RECEP_F1_1"/>
    <property type="match status" value="1"/>
</dbReference>
<comment type="subcellular location">
    <subcellularLocation>
        <location evidence="1">Membrane</location>
        <topology evidence="1">Multi-pass membrane protein</topology>
    </subcellularLocation>
</comment>
<dbReference type="InterPro" id="IPR000611">
    <property type="entry name" value="NPY_rcpt"/>
</dbReference>
<evidence type="ECO:0000256" key="9">
    <source>
        <dbReference type="RuleBase" id="RU000688"/>
    </source>
</evidence>
<dbReference type="AlphaFoldDB" id="A0A7E4VIP0"/>
<evidence type="ECO:0000256" key="10">
    <source>
        <dbReference type="SAM" id="Phobius"/>
    </source>
</evidence>
<evidence type="ECO:0000313" key="13">
    <source>
        <dbReference type="WBParaSite" id="Pan_g21399.t1"/>
    </source>
</evidence>
<dbReference type="Pfam" id="PF00001">
    <property type="entry name" value="7tm_1"/>
    <property type="match status" value="1"/>
</dbReference>
<proteinExistence type="inferred from homology"/>
<feature type="domain" description="G-protein coupled receptors family 1 profile" evidence="11">
    <location>
        <begin position="51"/>
        <end position="313"/>
    </location>
</feature>
<feature type="transmembrane region" description="Helical" evidence="10">
    <location>
        <begin position="199"/>
        <end position="222"/>
    </location>
</feature>
<reference evidence="13" key="2">
    <citation type="submission" date="2020-10" db="UniProtKB">
        <authorList>
            <consortium name="WormBaseParasite"/>
        </authorList>
    </citation>
    <scope>IDENTIFICATION</scope>
</reference>
<dbReference type="GO" id="GO:0043005">
    <property type="term" value="C:neuron projection"/>
    <property type="evidence" value="ECO:0007669"/>
    <property type="project" value="TreeGrafter"/>
</dbReference>
<keyword evidence="5 9" id="KW-0297">G-protein coupled receptor</keyword>
<evidence type="ECO:0000256" key="5">
    <source>
        <dbReference type="ARBA" id="ARBA00023040"/>
    </source>
</evidence>
<protein>
    <submittedName>
        <fullName evidence="13">G_PROTEIN_RECEP_F1_2 domain-containing protein</fullName>
    </submittedName>
</protein>
<dbReference type="PROSITE" id="PS50262">
    <property type="entry name" value="G_PROTEIN_RECEP_F1_2"/>
    <property type="match status" value="1"/>
</dbReference>
<evidence type="ECO:0000256" key="2">
    <source>
        <dbReference type="ARBA" id="ARBA00010663"/>
    </source>
</evidence>
<comment type="similarity">
    <text evidence="2 9">Belongs to the G-protein coupled receptor 1 family.</text>
</comment>
<keyword evidence="3 9" id="KW-0812">Transmembrane</keyword>
<dbReference type="Proteomes" id="UP000492821">
    <property type="component" value="Unassembled WGS sequence"/>
</dbReference>
<dbReference type="PANTHER" id="PTHR24235">
    <property type="entry name" value="NEUROPEPTIDE Y RECEPTOR"/>
    <property type="match status" value="1"/>
</dbReference>
<dbReference type="GO" id="GO:0004983">
    <property type="term" value="F:neuropeptide Y receptor activity"/>
    <property type="evidence" value="ECO:0007669"/>
    <property type="project" value="InterPro"/>
</dbReference>
<keyword evidence="7 9" id="KW-0675">Receptor</keyword>
<dbReference type="SMART" id="SM01381">
    <property type="entry name" value="7TM_GPCR_Srsx"/>
    <property type="match status" value="1"/>
</dbReference>
<reference evidence="12" key="1">
    <citation type="journal article" date="2013" name="Genetics">
        <title>The draft genome and transcriptome of Panagrellus redivivus are shaped by the harsh demands of a free-living lifestyle.</title>
        <authorList>
            <person name="Srinivasan J."/>
            <person name="Dillman A.R."/>
            <person name="Macchietto M.G."/>
            <person name="Heikkinen L."/>
            <person name="Lakso M."/>
            <person name="Fracchia K.M."/>
            <person name="Antoshechkin I."/>
            <person name="Mortazavi A."/>
            <person name="Wong G."/>
            <person name="Sternberg P.W."/>
        </authorList>
    </citation>
    <scope>NUCLEOTIDE SEQUENCE [LARGE SCALE GENOMIC DNA]</scope>
    <source>
        <strain evidence="12">MT8872</strain>
    </source>
</reference>
<dbReference type="PRINTS" id="PR00237">
    <property type="entry name" value="GPCRRHODOPSN"/>
</dbReference>
<keyword evidence="8 9" id="KW-0807">Transducer</keyword>
<feature type="transmembrane region" description="Helical" evidence="10">
    <location>
        <begin position="255"/>
        <end position="279"/>
    </location>
</feature>
<dbReference type="InterPro" id="IPR017452">
    <property type="entry name" value="GPCR_Rhodpsn_7TM"/>
</dbReference>
<feature type="transmembrane region" description="Helical" evidence="10">
    <location>
        <begin position="72"/>
        <end position="96"/>
    </location>
</feature>
<evidence type="ECO:0000256" key="4">
    <source>
        <dbReference type="ARBA" id="ARBA00022989"/>
    </source>
</evidence>
<evidence type="ECO:0000256" key="8">
    <source>
        <dbReference type="ARBA" id="ARBA00023224"/>
    </source>
</evidence>
<keyword evidence="12" id="KW-1185">Reference proteome</keyword>
<dbReference type="SUPFAM" id="SSF81321">
    <property type="entry name" value="Family A G protein-coupled receptor-like"/>
    <property type="match status" value="1"/>
</dbReference>
<evidence type="ECO:0000259" key="11">
    <source>
        <dbReference type="PROSITE" id="PS50262"/>
    </source>
</evidence>
<dbReference type="PRINTS" id="PR01012">
    <property type="entry name" value="NRPEPTIDEYR"/>
</dbReference>
<dbReference type="PANTHER" id="PTHR24235:SF23">
    <property type="entry name" value="G-PROTEIN COUPLED RECEPTORS FAMILY 1 PROFILE DOMAIN-CONTAINING PROTEIN"/>
    <property type="match status" value="1"/>
</dbReference>
<evidence type="ECO:0000313" key="12">
    <source>
        <dbReference type="Proteomes" id="UP000492821"/>
    </source>
</evidence>
<evidence type="ECO:0000256" key="1">
    <source>
        <dbReference type="ARBA" id="ARBA00004141"/>
    </source>
</evidence>
<accession>A0A7E4VIP0</accession>
<dbReference type="WBParaSite" id="Pan_g21399.t1">
    <property type="protein sequence ID" value="Pan_g21399.t1"/>
    <property type="gene ID" value="Pan_g21399"/>
</dbReference>
<dbReference type="Gene3D" id="1.20.1070.10">
    <property type="entry name" value="Rhodopsin 7-helix transmembrane proteins"/>
    <property type="match status" value="1"/>
</dbReference>
<organism evidence="12 13">
    <name type="scientific">Panagrellus redivivus</name>
    <name type="common">Microworm</name>
    <dbReference type="NCBI Taxonomy" id="6233"/>
    <lineage>
        <taxon>Eukaryota</taxon>
        <taxon>Metazoa</taxon>
        <taxon>Ecdysozoa</taxon>
        <taxon>Nematoda</taxon>
        <taxon>Chromadorea</taxon>
        <taxon>Rhabditida</taxon>
        <taxon>Tylenchina</taxon>
        <taxon>Panagrolaimomorpha</taxon>
        <taxon>Panagrolaimoidea</taxon>
        <taxon>Panagrolaimidae</taxon>
        <taxon>Panagrellus</taxon>
    </lineage>
</organism>
<evidence type="ECO:0000256" key="7">
    <source>
        <dbReference type="ARBA" id="ARBA00023170"/>
    </source>
</evidence>
<dbReference type="GO" id="GO:0042923">
    <property type="term" value="F:neuropeptide binding"/>
    <property type="evidence" value="ECO:0007669"/>
    <property type="project" value="TreeGrafter"/>
</dbReference>
<dbReference type="CDD" id="cd15203">
    <property type="entry name" value="7tmA_NPYR-like"/>
    <property type="match status" value="1"/>
</dbReference>
<keyword evidence="6 10" id="KW-0472">Membrane</keyword>
<evidence type="ECO:0000256" key="3">
    <source>
        <dbReference type="ARBA" id="ARBA00022692"/>
    </source>
</evidence>
<feature type="transmembrane region" description="Helical" evidence="10">
    <location>
        <begin position="291"/>
        <end position="315"/>
    </location>
</feature>
<keyword evidence="4 10" id="KW-1133">Transmembrane helix</keyword>
<sequence>MDIFEDIMDFENGCVPLNEILKLVGDWTLRIDVQVAYALVYFLIFVVGICGNGLLIGTMLIRKRMTVANVFLINLAISDLLLCITALPITPVLAFFKNWLFGSAMCKLVPLCQAISVLISSYCLCLIAVDRYRSIVTPQRVPWTVREAQFFMVICWVGSVAISSPLFITQKLQILAYQNLTICGEFCGEYAWADTRVKFGYGICLFIIQYLFPAVIMAFCYWKILQKVRQDWIVNTGSALTEAQQAQTVERKRRVMYMLMLMVAMFMGSWMPLTVVNILRDIRPELLETQMYFKLLNVHAIAMTSIVSNPMLYFWMSKRHRRALKDDMFWLTNVRRQQHGLLEKFTPNPAMGVLYRKTMERNLLHRNLNPYRRGTLADPTCINRERALQEMHANCFLLVPLMPFCSTATQSTCTGTGSLVISKRNGR</sequence>
<dbReference type="GO" id="GO:0005886">
    <property type="term" value="C:plasma membrane"/>
    <property type="evidence" value="ECO:0007669"/>
    <property type="project" value="TreeGrafter"/>
</dbReference>
<feature type="transmembrane region" description="Helical" evidence="10">
    <location>
        <begin position="150"/>
        <end position="168"/>
    </location>
</feature>